<dbReference type="PROSITE" id="PS51257">
    <property type="entry name" value="PROKAR_LIPOPROTEIN"/>
    <property type="match status" value="1"/>
</dbReference>
<comment type="caution">
    <text evidence="2">The sequence shown here is derived from an EMBL/GenBank/DDBJ whole genome shotgun (WGS) entry which is preliminary data.</text>
</comment>
<name>A0ABW0J8T7_9BURK</name>
<reference evidence="3" key="1">
    <citation type="journal article" date="2019" name="Int. J. Syst. Evol. Microbiol.">
        <title>The Global Catalogue of Microorganisms (GCM) 10K type strain sequencing project: providing services to taxonomists for standard genome sequencing and annotation.</title>
        <authorList>
            <consortium name="The Broad Institute Genomics Platform"/>
            <consortium name="The Broad Institute Genome Sequencing Center for Infectious Disease"/>
            <person name="Wu L."/>
            <person name="Ma J."/>
        </authorList>
    </citation>
    <scope>NUCLEOTIDE SEQUENCE [LARGE SCALE GENOMIC DNA]</scope>
    <source>
        <strain evidence="3">CCUG 56042</strain>
    </source>
</reference>
<evidence type="ECO:0008006" key="4">
    <source>
        <dbReference type="Google" id="ProtNLM"/>
    </source>
</evidence>
<gene>
    <name evidence="2" type="ORF">ACFPTO_11790</name>
</gene>
<feature type="chain" id="PRO_5046321157" description="Transmembrane protein" evidence="1">
    <location>
        <begin position="27"/>
        <end position="198"/>
    </location>
</feature>
<dbReference type="RefSeq" id="WP_377711532.1">
    <property type="nucleotide sequence ID" value="NZ_JBHSMP010000013.1"/>
</dbReference>
<sequence length="198" mass="20911">MSLTAFRHACASLLFRFGPRALCVLAAAGVLTACTPTYDWRTVTNNASGYSVDLPAKPAADQRDVDIDGTPMRMRMQTAEVDDVLFVVGTVELPDARPETQQRVIAFLRAGLARNVGLSSDAPGAHDVAVPLAAGGTVEGVEMRLTGKAGTTGESGTSRTIHARLVAKGAHVYEVAIVGRALPPVEQIDQFFGSFKLS</sequence>
<organism evidence="2 3">
    <name type="scientific">Paraburkholderia denitrificans</name>
    <dbReference type="NCBI Taxonomy" id="694025"/>
    <lineage>
        <taxon>Bacteria</taxon>
        <taxon>Pseudomonadati</taxon>
        <taxon>Pseudomonadota</taxon>
        <taxon>Betaproteobacteria</taxon>
        <taxon>Burkholderiales</taxon>
        <taxon>Burkholderiaceae</taxon>
        <taxon>Paraburkholderia</taxon>
    </lineage>
</organism>
<protein>
    <recommendedName>
        <fullName evidence="4">Transmembrane protein</fullName>
    </recommendedName>
</protein>
<evidence type="ECO:0000256" key="1">
    <source>
        <dbReference type="SAM" id="SignalP"/>
    </source>
</evidence>
<keyword evidence="3" id="KW-1185">Reference proteome</keyword>
<dbReference type="Proteomes" id="UP001596103">
    <property type="component" value="Unassembled WGS sequence"/>
</dbReference>
<accession>A0ABW0J8T7</accession>
<evidence type="ECO:0000313" key="3">
    <source>
        <dbReference type="Proteomes" id="UP001596103"/>
    </source>
</evidence>
<evidence type="ECO:0000313" key="2">
    <source>
        <dbReference type="EMBL" id="MFC5429476.1"/>
    </source>
</evidence>
<keyword evidence="1" id="KW-0732">Signal</keyword>
<dbReference type="EMBL" id="JBHSMP010000013">
    <property type="protein sequence ID" value="MFC5429476.1"/>
    <property type="molecule type" value="Genomic_DNA"/>
</dbReference>
<proteinExistence type="predicted"/>
<feature type="signal peptide" evidence="1">
    <location>
        <begin position="1"/>
        <end position="26"/>
    </location>
</feature>